<dbReference type="Pfam" id="PF05721">
    <property type="entry name" value="PhyH"/>
    <property type="match status" value="1"/>
</dbReference>
<accession>A0A172TGQ8</accession>
<dbReference type="SUPFAM" id="SSF51197">
    <property type="entry name" value="Clavaminate synthase-like"/>
    <property type="match status" value="1"/>
</dbReference>
<protein>
    <submittedName>
        <fullName evidence="1">Phytanoyl-CoA dioxygenase</fullName>
    </submittedName>
</protein>
<dbReference type="STRING" id="1178515.SY83_08090"/>
<dbReference type="EMBL" id="CP011388">
    <property type="protein sequence ID" value="ANE46238.1"/>
    <property type="molecule type" value="Genomic_DNA"/>
</dbReference>
<dbReference type="InterPro" id="IPR008775">
    <property type="entry name" value="Phytyl_CoA_dOase-like"/>
</dbReference>
<gene>
    <name evidence="1" type="ORF">SY83_08090</name>
</gene>
<dbReference type="KEGG" id="pswu:SY83_08090"/>
<dbReference type="OrthoDB" id="9814777at2"/>
<keyword evidence="1" id="KW-0560">Oxidoreductase</keyword>
<organism evidence="1 2">
    <name type="scientific">Paenibacillus swuensis</name>
    <dbReference type="NCBI Taxonomy" id="1178515"/>
    <lineage>
        <taxon>Bacteria</taxon>
        <taxon>Bacillati</taxon>
        <taxon>Bacillota</taxon>
        <taxon>Bacilli</taxon>
        <taxon>Bacillales</taxon>
        <taxon>Paenibacillaceae</taxon>
        <taxon>Paenibacillus</taxon>
    </lineage>
</organism>
<dbReference type="GO" id="GO:0016706">
    <property type="term" value="F:2-oxoglutarate-dependent dioxygenase activity"/>
    <property type="evidence" value="ECO:0007669"/>
    <property type="project" value="UniProtKB-ARBA"/>
</dbReference>
<dbReference type="Gene3D" id="2.60.120.620">
    <property type="entry name" value="q2cbj1_9rhob like domain"/>
    <property type="match status" value="1"/>
</dbReference>
<proteinExistence type="predicted"/>
<sequence length="266" mass="29833">MNSTLYDISNVQKEQYTRNGHILVRQLAAPEEIAAYEPVITEKVMELNYNDKPLSERDTYGKAFIQVGNLWQHSEIIARFVLAERFAKVAAELMGVDSVRIYHDQALFKEPGGGHTPWHQDQIYWPLDTDKTITMWMPLVDVPEEVGSMTFASGSQEAGYINKMVISDESHRTLAQYIEGKGFEQVSHGAMAAGDATFHAGWTLHSAPGNPTEHIRKVMTVIYMADGVRIAEPDSNARKNDLASWFPDLQPGDVAASRLNPVVWSR</sequence>
<dbReference type="PANTHER" id="PTHR20883:SF49">
    <property type="entry name" value="PHYTANOYL-COA DIOXYGENASE"/>
    <property type="match status" value="1"/>
</dbReference>
<keyword evidence="2" id="KW-1185">Reference proteome</keyword>
<dbReference type="GO" id="GO:0005506">
    <property type="term" value="F:iron ion binding"/>
    <property type="evidence" value="ECO:0007669"/>
    <property type="project" value="UniProtKB-ARBA"/>
</dbReference>
<dbReference type="RefSeq" id="WP_068605773.1">
    <property type="nucleotide sequence ID" value="NZ_CP011388.1"/>
</dbReference>
<evidence type="ECO:0000313" key="2">
    <source>
        <dbReference type="Proteomes" id="UP000076927"/>
    </source>
</evidence>
<dbReference type="PATRIC" id="fig|1178515.4.peg.1607"/>
<evidence type="ECO:0000313" key="1">
    <source>
        <dbReference type="EMBL" id="ANE46238.1"/>
    </source>
</evidence>
<keyword evidence="1" id="KW-0223">Dioxygenase</keyword>
<reference evidence="1 2" key="1">
    <citation type="submission" date="2015-01" db="EMBL/GenBank/DDBJ databases">
        <title>Paenibacillus swuensis/DY6/whole genome sequencing.</title>
        <authorList>
            <person name="Kim M.K."/>
            <person name="Srinivasan S."/>
            <person name="Lee J.-J."/>
        </authorList>
    </citation>
    <scope>NUCLEOTIDE SEQUENCE [LARGE SCALE GENOMIC DNA]</scope>
    <source>
        <strain evidence="1 2">DY6</strain>
    </source>
</reference>
<dbReference type="PANTHER" id="PTHR20883">
    <property type="entry name" value="PHYTANOYL-COA DIOXYGENASE DOMAIN CONTAINING 1"/>
    <property type="match status" value="1"/>
</dbReference>
<name>A0A172TGQ8_9BACL</name>
<dbReference type="AlphaFoldDB" id="A0A172TGQ8"/>
<dbReference type="Proteomes" id="UP000076927">
    <property type="component" value="Chromosome"/>
</dbReference>